<feature type="signal peptide" evidence="2">
    <location>
        <begin position="1"/>
        <end position="21"/>
    </location>
</feature>
<evidence type="ECO:0008006" key="5">
    <source>
        <dbReference type="Google" id="ProtNLM"/>
    </source>
</evidence>
<feature type="chain" id="PRO_5012503153" description="ISXO2-like transposase domain-containing protein" evidence="2">
    <location>
        <begin position="22"/>
        <end position="828"/>
    </location>
</feature>
<evidence type="ECO:0000256" key="2">
    <source>
        <dbReference type="SAM" id="SignalP"/>
    </source>
</evidence>
<keyword evidence="4" id="KW-1185">Reference proteome</keyword>
<accession>A0A1Q9DL38</accession>
<protein>
    <recommendedName>
        <fullName evidence="5">ISXO2-like transposase domain-containing protein</fullName>
    </recommendedName>
</protein>
<dbReference type="OrthoDB" id="423601at2759"/>
<dbReference type="EMBL" id="LSRX01000487">
    <property type="protein sequence ID" value="OLP95897.1"/>
    <property type="molecule type" value="Genomic_DNA"/>
</dbReference>
<evidence type="ECO:0000256" key="1">
    <source>
        <dbReference type="SAM" id="MobiDB-lite"/>
    </source>
</evidence>
<gene>
    <name evidence="3" type="ORF">AK812_SmicGene21944</name>
</gene>
<name>A0A1Q9DL38_SYMMI</name>
<evidence type="ECO:0000313" key="4">
    <source>
        <dbReference type="Proteomes" id="UP000186817"/>
    </source>
</evidence>
<proteinExistence type="predicted"/>
<feature type="region of interest" description="Disordered" evidence="1">
    <location>
        <begin position="689"/>
        <end position="708"/>
    </location>
</feature>
<dbReference type="AlphaFoldDB" id="A0A1Q9DL38"/>
<sequence>MLKDGAMLALALCCIVILRHGKVSLPPCLGRWRFETLEDLTAHFELLCSDPRDLAVAIAMYGMLTEDRPSRMRWELLFEQRHVIGACFLQLKEGSKYPFCLEPNYKIFINRCFLMLERRFGRLAMWAQQDLTTRRLWFPDVNAIRDASGKVLVHGDADDIFYAELDTSLLAVEQEIDCEAMELVEQEEEEEESKDVDGFAQKLHGMIPALYHLHSLITLDRTELLLKLRSIVGNLELYIPEDGVELVEVRSTIETFRELYAELQSSLAPTPETQGIWQSVLCSCRDVEAEEESQEDTGSNVEAEALGEEQQEQNCADLLLGGEVKHSVTAMSKAVMDGCEPLTVQGMERKELKNLSLPEHTVYFRGSRCCRLFSCLRFTILPVKKTHWPLAQVVGFVEEFMDMAKPNMQELCRRVGVSRCTTSRNLYQFLLEKEALQGYTRMSSLKLSGVLEGDGTCLKLFKRAGSNFHVALWGLVQRPTSQEVPKMLVYIVPVKKTAHNAVCPVESREDILQTKALEQILPTVKGDREMASVLLTDGAKVYNKLAKAYGLQHKFVVHSKSEWSKTESAGSHGRLRVNTGLIDERWKCIKGYVPVSLSGGSRDDSETSFSPHLFNYLYSWWLRSQECRPAWSPHQLRAGAMHRAGIVAAEAAESDGVTSSDHALALSTSPEHMSEDNLVDFSDRSEESMEAAPVNVVASTSAGRDRSEENMEAAPVHVVASTGERQPPLSATLTAAAGRRRRAFKWGCHIHEKEILKNGTAVRRALCPHIFRSGRNQGQLWLLCSDWWRQRRCWHKESFDMSRFKELPTWQQDEFNDLTTALKRGAVP</sequence>
<keyword evidence="2" id="KW-0732">Signal</keyword>
<evidence type="ECO:0000313" key="3">
    <source>
        <dbReference type="EMBL" id="OLP95897.1"/>
    </source>
</evidence>
<reference evidence="3 4" key="1">
    <citation type="submission" date="2016-02" db="EMBL/GenBank/DDBJ databases">
        <title>Genome analysis of coral dinoflagellate symbionts highlights evolutionary adaptations to a symbiotic lifestyle.</title>
        <authorList>
            <person name="Aranda M."/>
            <person name="Li Y."/>
            <person name="Liew Y.J."/>
            <person name="Baumgarten S."/>
            <person name="Simakov O."/>
            <person name="Wilson M."/>
            <person name="Piel J."/>
            <person name="Ashoor H."/>
            <person name="Bougouffa S."/>
            <person name="Bajic V.B."/>
            <person name="Ryu T."/>
            <person name="Ravasi T."/>
            <person name="Bayer T."/>
            <person name="Micklem G."/>
            <person name="Kim H."/>
            <person name="Bhak J."/>
            <person name="Lajeunesse T.C."/>
            <person name="Voolstra C.R."/>
        </authorList>
    </citation>
    <scope>NUCLEOTIDE SEQUENCE [LARGE SCALE GENOMIC DNA]</scope>
    <source>
        <strain evidence="3 4">CCMP2467</strain>
    </source>
</reference>
<organism evidence="3 4">
    <name type="scientific">Symbiodinium microadriaticum</name>
    <name type="common">Dinoflagellate</name>
    <name type="synonym">Zooxanthella microadriatica</name>
    <dbReference type="NCBI Taxonomy" id="2951"/>
    <lineage>
        <taxon>Eukaryota</taxon>
        <taxon>Sar</taxon>
        <taxon>Alveolata</taxon>
        <taxon>Dinophyceae</taxon>
        <taxon>Suessiales</taxon>
        <taxon>Symbiodiniaceae</taxon>
        <taxon>Symbiodinium</taxon>
    </lineage>
</organism>
<comment type="caution">
    <text evidence="3">The sequence shown here is derived from an EMBL/GenBank/DDBJ whole genome shotgun (WGS) entry which is preliminary data.</text>
</comment>
<dbReference type="Proteomes" id="UP000186817">
    <property type="component" value="Unassembled WGS sequence"/>
</dbReference>